<dbReference type="InterPro" id="IPR008258">
    <property type="entry name" value="Transglycosylase_SLT_dom_1"/>
</dbReference>
<feature type="region of interest" description="Disordered" evidence="2">
    <location>
        <begin position="46"/>
        <end position="110"/>
    </location>
</feature>
<dbReference type="EMBL" id="JACOMF010000002">
    <property type="protein sequence ID" value="MBC4014097.1"/>
    <property type="molecule type" value="Genomic_DNA"/>
</dbReference>
<accession>A0A9X0UBK4</accession>
<sequence>MRAYLGRAASPWRGKASYARPVGRFRLLPLLAAAVALFALPLEAPAGTRPRPDASQSRRPAAAAPPARATAATARPPRPARHGKPARTRKPAAAPSRGKPATASDPTRHLVPALGRAARATGVDPVLLVALAWQESRFDVRARNPRSSARGLMQFTEATWLEVVRDFGPRHGLARRAAQLSTDRESGAISTRNPRHRRRILELRNEPRFAAVLAAERVSQARTGLERALGRRATSSDLYLVHLLGPSGARSFLEAMQKQPGRKASEVVSREGLARNREIFVARETGRPLSLAVVHRWVGRSIAGQQEQHAPLLAALGVPAVLEVASAQ</sequence>
<keyword evidence="5" id="KW-1185">Reference proteome</keyword>
<evidence type="ECO:0000259" key="3">
    <source>
        <dbReference type="Pfam" id="PF01464"/>
    </source>
</evidence>
<feature type="compositionally biased region" description="Low complexity" evidence="2">
    <location>
        <begin position="53"/>
        <end position="75"/>
    </location>
</feature>
<evidence type="ECO:0000256" key="1">
    <source>
        <dbReference type="ARBA" id="ARBA00009387"/>
    </source>
</evidence>
<dbReference type="SUPFAM" id="SSF53955">
    <property type="entry name" value="Lysozyme-like"/>
    <property type="match status" value="1"/>
</dbReference>
<protein>
    <submittedName>
        <fullName evidence="4">Transglycosylase SLT domain-containing protein</fullName>
    </submittedName>
</protein>
<dbReference type="InterPro" id="IPR023346">
    <property type="entry name" value="Lysozyme-like_dom_sf"/>
</dbReference>
<dbReference type="Gene3D" id="1.10.530.10">
    <property type="match status" value="1"/>
</dbReference>
<dbReference type="Pfam" id="PF01464">
    <property type="entry name" value="SLT"/>
    <property type="match status" value="1"/>
</dbReference>
<organism evidence="4 5">
    <name type="scientific">Siccirubricoccus deserti</name>
    <dbReference type="NCBI Taxonomy" id="2013562"/>
    <lineage>
        <taxon>Bacteria</taxon>
        <taxon>Pseudomonadati</taxon>
        <taxon>Pseudomonadota</taxon>
        <taxon>Alphaproteobacteria</taxon>
        <taxon>Acetobacterales</taxon>
        <taxon>Roseomonadaceae</taxon>
        <taxon>Siccirubricoccus</taxon>
    </lineage>
</organism>
<feature type="domain" description="Transglycosylase SLT" evidence="3">
    <location>
        <begin position="116"/>
        <end position="164"/>
    </location>
</feature>
<feature type="compositionally biased region" description="Basic residues" evidence="2">
    <location>
        <begin position="78"/>
        <end position="90"/>
    </location>
</feature>
<evidence type="ECO:0000313" key="4">
    <source>
        <dbReference type="EMBL" id="MBC4014097.1"/>
    </source>
</evidence>
<dbReference type="RefSeq" id="WP_186768873.1">
    <property type="nucleotide sequence ID" value="NZ_JACOMF010000002.1"/>
</dbReference>
<reference evidence="4" key="1">
    <citation type="submission" date="2020-08" db="EMBL/GenBank/DDBJ databases">
        <authorList>
            <person name="Hu Y."/>
            <person name="Nguyen S.V."/>
            <person name="Li F."/>
            <person name="Fanning S."/>
        </authorList>
    </citation>
    <scope>NUCLEOTIDE SEQUENCE</scope>
    <source>
        <strain evidence="4">SYSU D8009</strain>
    </source>
</reference>
<comment type="similarity">
    <text evidence="1">Belongs to the virb1 family.</text>
</comment>
<proteinExistence type="inferred from homology"/>
<gene>
    <name evidence="4" type="ORF">H7965_02075</name>
</gene>
<name>A0A9X0UBK4_9PROT</name>
<evidence type="ECO:0000313" key="5">
    <source>
        <dbReference type="Proteomes" id="UP000600101"/>
    </source>
</evidence>
<comment type="caution">
    <text evidence="4">The sequence shown here is derived from an EMBL/GenBank/DDBJ whole genome shotgun (WGS) entry which is preliminary data.</text>
</comment>
<dbReference type="AlphaFoldDB" id="A0A9X0UBK4"/>
<dbReference type="Proteomes" id="UP000600101">
    <property type="component" value="Unassembled WGS sequence"/>
</dbReference>
<evidence type="ECO:0000256" key="2">
    <source>
        <dbReference type="SAM" id="MobiDB-lite"/>
    </source>
</evidence>